<proteinExistence type="predicted"/>
<evidence type="ECO:0000256" key="6">
    <source>
        <dbReference type="PROSITE-ProRule" id="PRU00125"/>
    </source>
</evidence>
<dbReference type="PANTHER" id="PTHR47029:SF2">
    <property type="entry name" value="FOUR AND A HALF LIM DOMAINS PROTEIN 1"/>
    <property type="match status" value="1"/>
</dbReference>
<reference evidence="8 9" key="1">
    <citation type="journal article" date="2019" name="Genome Biol. Evol.">
        <title>Whole-Genome Sequencing of the Giant Devil Catfish, Bagarius yarrelli.</title>
        <authorList>
            <person name="Jiang W."/>
            <person name="Lv Y."/>
            <person name="Cheng L."/>
            <person name="Yang K."/>
            <person name="Chao B."/>
            <person name="Wang X."/>
            <person name="Li Y."/>
            <person name="Pan X."/>
            <person name="You X."/>
            <person name="Zhang Y."/>
            <person name="Yang J."/>
            <person name="Li J."/>
            <person name="Zhang X."/>
            <person name="Liu S."/>
            <person name="Sun C."/>
            <person name="Yang J."/>
            <person name="Shi Q."/>
        </authorList>
    </citation>
    <scope>NUCLEOTIDE SEQUENCE [LARGE SCALE GENOMIC DNA]</scope>
    <source>
        <strain evidence="8">JWS20170419001</strain>
        <tissue evidence="8">Muscle</tissue>
    </source>
</reference>
<dbReference type="Pfam" id="PF00412">
    <property type="entry name" value="LIM"/>
    <property type="match status" value="2"/>
</dbReference>
<evidence type="ECO:0000256" key="2">
    <source>
        <dbReference type="ARBA" id="ARBA00022737"/>
    </source>
</evidence>
<dbReference type="OrthoDB" id="1112565at2759"/>
<protein>
    <submittedName>
        <fullName evidence="8">Four and a half LIM domains protein 1</fullName>
    </submittedName>
</protein>
<comment type="caution">
    <text evidence="8">The sequence shown here is derived from an EMBL/GenBank/DDBJ whole genome shotgun (WGS) entry which is preliminary data.</text>
</comment>
<dbReference type="InterPro" id="IPR001781">
    <property type="entry name" value="Znf_LIM"/>
</dbReference>
<dbReference type="FunFam" id="2.10.110.10:FF:000072">
    <property type="entry name" value="Four and a half LIM domains protein 1"/>
    <property type="match status" value="1"/>
</dbReference>
<dbReference type="FunFam" id="2.10.110.10:FF:000013">
    <property type="entry name" value="Four and a half LIM domains 1"/>
    <property type="match status" value="1"/>
</dbReference>
<keyword evidence="4 6" id="KW-0862">Zinc</keyword>
<accession>A0A556VUV8</accession>
<dbReference type="PROSITE" id="PS50023">
    <property type="entry name" value="LIM_DOMAIN_2"/>
    <property type="match status" value="1"/>
</dbReference>
<evidence type="ECO:0000256" key="3">
    <source>
        <dbReference type="ARBA" id="ARBA00022771"/>
    </source>
</evidence>
<dbReference type="AlphaFoldDB" id="A0A556VUV8"/>
<evidence type="ECO:0000313" key="8">
    <source>
        <dbReference type="EMBL" id="TTS49340.1"/>
    </source>
</evidence>
<dbReference type="EMBL" id="VCAZ01000278">
    <property type="protein sequence ID" value="TTS49340.1"/>
    <property type="molecule type" value="Genomic_DNA"/>
</dbReference>
<keyword evidence="1 6" id="KW-0479">Metal-binding</keyword>
<dbReference type="Proteomes" id="UP000319801">
    <property type="component" value="Unassembled WGS sequence"/>
</dbReference>
<sequence>MASSGFVALVCVSERDLLHSWRKVLSSTDADSTQRDVAGLQQEISSQSLQSFGTKGDEFYCNACHEKKFAKNCARCKEPITTGGISYQDKPWHSECFVCLTCKKPLAGARFTAHEDDFYCVGVLYRPPWPRSFGKGTSVVNYENNTWHEYCFNCKKCSLSLAHKRFVMHEDNIYCPDCAKKL</sequence>
<dbReference type="GO" id="GO:0008270">
    <property type="term" value="F:zinc ion binding"/>
    <property type="evidence" value="ECO:0007669"/>
    <property type="project" value="UniProtKB-KW"/>
</dbReference>
<dbReference type="SMART" id="SM00132">
    <property type="entry name" value="LIM"/>
    <property type="match status" value="2"/>
</dbReference>
<evidence type="ECO:0000256" key="1">
    <source>
        <dbReference type="ARBA" id="ARBA00022723"/>
    </source>
</evidence>
<evidence type="ECO:0000256" key="4">
    <source>
        <dbReference type="ARBA" id="ARBA00022833"/>
    </source>
</evidence>
<dbReference type="GO" id="GO:0044325">
    <property type="term" value="F:transmembrane transporter binding"/>
    <property type="evidence" value="ECO:0007669"/>
    <property type="project" value="TreeGrafter"/>
</dbReference>
<dbReference type="GO" id="GO:0007517">
    <property type="term" value="P:muscle organ development"/>
    <property type="evidence" value="ECO:0007669"/>
    <property type="project" value="InterPro"/>
</dbReference>
<keyword evidence="2" id="KW-0677">Repeat</keyword>
<name>A0A556VUV8_BAGYA</name>
<feature type="domain" description="LIM zinc-binding" evidence="7">
    <location>
        <begin position="71"/>
        <end position="135"/>
    </location>
</feature>
<dbReference type="InterPro" id="IPR042997">
    <property type="entry name" value="Fhl1"/>
</dbReference>
<gene>
    <name evidence="8" type="ORF">Baya_16254</name>
</gene>
<dbReference type="Gene3D" id="2.10.110.10">
    <property type="entry name" value="Cysteine Rich Protein"/>
    <property type="match status" value="2"/>
</dbReference>
<keyword evidence="3" id="KW-0863">Zinc-finger</keyword>
<dbReference type="PANTHER" id="PTHR47029">
    <property type="entry name" value="FOUR AND A HALF LIM DOMAINS PROTEIN 1"/>
    <property type="match status" value="1"/>
</dbReference>
<evidence type="ECO:0000256" key="5">
    <source>
        <dbReference type="ARBA" id="ARBA00023038"/>
    </source>
</evidence>
<dbReference type="PROSITE" id="PS00478">
    <property type="entry name" value="LIM_DOMAIN_1"/>
    <property type="match status" value="1"/>
</dbReference>
<evidence type="ECO:0000313" key="9">
    <source>
        <dbReference type="Proteomes" id="UP000319801"/>
    </source>
</evidence>
<keyword evidence="9" id="KW-1185">Reference proteome</keyword>
<evidence type="ECO:0000259" key="7">
    <source>
        <dbReference type="PROSITE" id="PS50023"/>
    </source>
</evidence>
<organism evidence="8 9">
    <name type="scientific">Bagarius yarrelli</name>
    <name type="common">Goonch</name>
    <name type="synonym">Bagrus yarrelli</name>
    <dbReference type="NCBI Taxonomy" id="175774"/>
    <lineage>
        <taxon>Eukaryota</taxon>
        <taxon>Metazoa</taxon>
        <taxon>Chordata</taxon>
        <taxon>Craniata</taxon>
        <taxon>Vertebrata</taxon>
        <taxon>Euteleostomi</taxon>
        <taxon>Actinopterygii</taxon>
        <taxon>Neopterygii</taxon>
        <taxon>Teleostei</taxon>
        <taxon>Ostariophysi</taxon>
        <taxon>Siluriformes</taxon>
        <taxon>Sisoridae</taxon>
        <taxon>Sisorinae</taxon>
        <taxon>Bagarius</taxon>
    </lineage>
</organism>
<dbReference type="SUPFAM" id="SSF57716">
    <property type="entry name" value="Glucocorticoid receptor-like (DNA-binding domain)"/>
    <property type="match status" value="3"/>
</dbReference>
<keyword evidence="5 6" id="KW-0440">LIM domain</keyword>